<feature type="transmembrane region" description="Helical" evidence="13">
    <location>
        <begin position="209"/>
        <end position="232"/>
    </location>
</feature>
<evidence type="ECO:0000313" key="16">
    <source>
        <dbReference type="EMBL" id="AHC54585.1"/>
    </source>
</evidence>
<dbReference type="PANTHER" id="PTHR19944">
    <property type="entry name" value="MHC CLASS II-RELATED"/>
    <property type="match status" value="1"/>
</dbReference>
<dbReference type="PROSITE" id="PS00290">
    <property type="entry name" value="IG_MHC"/>
    <property type="match status" value="1"/>
</dbReference>
<keyword evidence="6 13" id="KW-1133">Transmembrane helix</keyword>
<feature type="domain" description="Ig-like" evidence="15">
    <location>
        <begin position="106"/>
        <end position="195"/>
    </location>
</feature>
<name>W8DQY8_MONAL</name>
<feature type="chain" id="PRO_5004907520" evidence="14">
    <location>
        <begin position="21"/>
        <end position="238"/>
    </location>
</feature>
<evidence type="ECO:0000256" key="2">
    <source>
        <dbReference type="ARBA" id="ARBA00007394"/>
    </source>
</evidence>
<evidence type="ECO:0000256" key="13">
    <source>
        <dbReference type="SAM" id="Phobius"/>
    </source>
</evidence>
<dbReference type="GO" id="GO:0002504">
    <property type="term" value="P:antigen processing and presentation of peptide or polysaccharide antigen via MHC class II"/>
    <property type="evidence" value="ECO:0007669"/>
    <property type="project" value="UniProtKB-KW"/>
</dbReference>
<dbReference type="AlphaFoldDB" id="W8DQY8"/>
<dbReference type="GO" id="GO:0042613">
    <property type="term" value="C:MHC class II protein complex"/>
    <property type="evidence" value="ECO:0007669"/>
    <property type="project" value="UniProtKB-KW"/>
</dbReference>
<gene>
    <name evidence="16" type="primary">MHC-DAA</name>
</gene>
<keyword evidence="12" id="KW-0393">Immunoglobulin domain</keyword>
<dbReference type="EMBL" id="KC616308">
    <property type="protein sequence ID" value="AHC54585.1"/>
    <property type="molecule type" value="mRNA"/>
</dbReference>
<keyword evidence="3 13" id="KW-0812">Transmembrane</keyword>
<protein>
    <submittedName>
        <fullName evidence="16">MHC class II antigen</fullName>
    </submittedName>
</protein>
<dbReference type="SMART" id="SM00920">
    <property type="entry name" value="MHC_II_alpha"/>
    <property type="match status" value="1"/>
</dbReference>
<keyword evidence="8 13" id="KW-0472">Membrane</keyword>
<evidence type="ECO:0000256" key="6">
    <source>
        <dbReference type="ARBA" id="ARBA00022989"/>
    </source>
</evidence>
<keyword evidence="7" id="KW-1064">Adaptive immunity</keyword>
<dbReference type="SUPFAM" id="SSF48726">
    <property type="entry name" value="Immunoglobulin"/>
    <property type="match status" value="1"/>
</dbReference>
<dbReference type="SMART" id="SM00407">
    <property type="entry name" value="IGc1"/>
    <property type="match status" value="1"/>
</dbReference>
<keyword evidence="11" id="KW-0491">MHC II</keyword>
<keyword evidence="10" id="KW-0325">Glycoprotein</keyword>
<comment type="subcellular location">
    <subcellularLocation>
        <location evidence="1">Membrane</location>
        <topology evidence="1">Single-pass type I membrane protein</topology>
    </subcellularLocation>
</comment>
<dbReference type="PROSITE" id="PS50835">
    <property type="entry name" value="IG_LIKE"/>
    <property type="match status" value="1"/>
</dbReference>
<dbReference type="Pfam" id="PF00993">
    <property type="entry name" value="MHC_II_alpha"/>
    <property type="match status" value="1"/>
</dbReference>
<sequence>MKMKVSELLLVLFCALCICADVVHEDIKFGGCSDSDAEEMFGLEGEEQWYADFVNNRGVDALPDFVDHFTFPGLYEFALSEREQCRQNLKKLRAAYKDLPLELDTPSGPVVYPRDDVELGEKNTLTCYVTGFYPAPVKVYWTRNGDNVTEGMYNNVPFMNKDGTYHQISRLEFTPQLGDIYSCTVEHPALSQPLTRIWDFEVQQPSVGPAVFCGLGLTVGLLGVAAGTFFLIKGIECR</sequence>
<evidence type="ECO:0000256" key="10">
    <source>
        <dbReference type="ARBA" id="ARBA00023180"/>
    </source>
</evidence>
<accession>W8DQY8</accession>
<reference evidence="16" key="1">
    <citation type="submission" date="2013-02" db="EMBL/GenBank/DDBJ databases">
        <title>Molecular characterization, polymorphism and expression analysis of major histocompatibility complex class II a gene of swamp eel.</title>
        <authorList>
            <person name="Li W."/>
            <person name="Sun W.X."/>
        </authorList>
    </citation>
    <scope>NUCLEOTIDE SEQUENCE</scope>
</reference>
<evidence type="ECO:0000256" key="5">
    <source>
        <dbReference type="ARBA" id="ARBA00022859"/>
    </source>
</evidence>
<dbReference type="InterPro" id="IPR036179">
    <property type="entry name" value="Ig-like_dom_sf"/>
</dbReference>
<proteinExistence type="evidence at transcript level"/>
<evidence type="ECO:0000256" key="14">
    <source>
        <dbReference type="SAM" id="SignalP"/>
    </source>
</evidence>
<dbReference type="InterPro" id="IPR007110">
    <property type="entry name" value="Ig-like_dom"/>
</dbReference>
<dbReference type="Gene3D" id="2.60.40.10">
    <property type="entry name" value="Immunoglobulins"/>
    <property type="match status" value="1"/>
</dbReference>
<evidence type="ECO:0000256" key="7">
    <source>
        <dbReference type="ARBA" id="ARBA00023130"/>
    </source>
</evidence>
<evidence type="ECO:0000256" key="1">
    <source>
        <dbReference type="ARBA" id="ARBA00004479"/>
    </source>
</evidence>
<dbReference type="InterPro" id="IPR013783">
    <property type="entry name" value="Ig-like_fold"/>
</dbReference>
<keyword evidence="9" id="KW-1015">Disulfide bond</keyword>
<dbReference type="InterPro" id="IPR003597">
    <property type="entry name" value="Ig_C1-set"/>
</dbReference>
<dbReference type="SUPFAM" id="SSF54452">
    <property type="entry name" value="MHC antigen-recognition domain"/>
    <property type="match status" value="1"/>
</dbReference>
<dbReference type="GO" id="GO:0002250">
    <property type="term" value="P:adaptive immune response"/>
    <property type="evidence" value="ECO:0007669"/>
    <property type="project" value="UniProtKB-KW"/>
</dbReference>
<comment type="similarity">
    <text evidence="2">Belongs to the MHC class II family.</text>
</comment>
<evidence type="ECO:0000256" key="12">
    <source>
        <dbReference type="ARBA" id="ARBA00023319"/>
    </source>
</evidence>
<keyword evidence="5" id="KW-0391">Immunity</keyword>
<dbReference type="InterPro" id="IPR003006">
    <property type="entry name" value="Ig/MHC_CS"/>
</dbReference>
<evidence type="ECO:0000256" key="3">
    <source>
        <dbReference type="ARBA" id="ARBA00022692"/>
    </source>
</evidence>
<dbReference type="Pfam" id="PF07654">
    <property type="entry name" value="C1-set"/>
    <property type="match status" value="1"/>
</dbReference>
<dbReference type="PANTHER" id="PTHR19944:SF86">
    <property type="entry name" value="HLA CLASS II HISTOCOMPATIBILITY ANTIGEN, DR ALPHA CHAIN"/>
    <property type="match status" value="1"/>
</dbReference>
<evidence type="ECO:0000256" key="11">
    <source>
        <dbReference type="ARBA" id="ARBA00023182"/>
    </source>
</evidence>
<organism evidence="16">
    <name type="scientific">Monopterus albus</name>
    <name type="common">Swamp eel</name>
    <dbReference type="NCBI Taxonomy" id="43700"/>
    <lineage>
        <taxon>Eukaryota</taxon>
        <taxon>Metazoa</taxon>
        <taxon>Chordata</taxon>
        <taxon>Craniata</taxon>
        <taxon>Vertebrata</taxon>
        <taxon>Euteleostomi</taxon>
        <taxon>Actinopterygii</taxon>
        <taxon>Neopterygii</taxon>
        <taxon>Teleostei</taxon>
        <taxon>Neoteleostei</taxon>
        <taxon>Acanthomorphata</taxon>
        <taxon>Anabantaria</taxon>
        <taxon>Synbranchiformes</taxon>
        <taxon>Synbranchidae</taxon>
        <taxon>Monopterus</taxon>
    </lineage>
</organism>
<dbReference type="InterPro" id="IPR001003">
    <property type="entry name" value="MHC_II_a_N"/>
</dbReference>
<keyword evidence="4 14" id="KW-0732">Signal</keyword>
<dbReference type="InterPro" id="IPR011162">
    <property type="entry name" value="MHC_I/II-like_Ag-recog"/>
</dbReference>
<evidence type="ECO:0000259" key="15">
    <source>
        <dbReference type="PROSITE" id="PS50835"/>
    </source>
</evidence>
<evidence type="ECO:0000256" key="8">
    <source>
        <dbReference type="ARBA" id="ARBA00023136"/>
    </source>
</evidence>
<feature type="signal peptide" evidence="14">
    <location>
        <begin position="1"/>
        <end position="20"/>
    </location>
</feature>
<dbReference type="InterPro" id="IPR014745">
    <property type="entry name" value="MHC_II_a/b_N"/>
</dbReference>
<evidence type="ECO:0000256" key="9">
    <source>
        <dbReference type="ARBA" id="ARBA00023157"/>
    </source>
</evidence>
<evidence type="ECO:0000256" key="4">
    <source>
        <dbReference type="ARBA" id="ARBA00022729"/>
    </source>
</evidence>
<dbReference type="InterPro" id="IPR050160">
    <property type="entry name" value="MHC/Immunoglobulin"/>
</dbReference>
<dbReference type="Gene3D" id="3.10.320.10">
    <property type="entry name" value="Class II Histocompatibility Antigen, M Beta Chain, Chain B, domain 1"/>
    <property type="match status" value="1"/>
</dbReference>